<dbReference type="eggNOG" id="COG5444">
    <property type="taxonomic scope" value="Bacteria"/>
</dbReference>
<feature type="region of interest" description="Disordered" evidence="1">
    <location>
        <begin position="223"/>
        <end position="250"/>
    </location>
</feature>
<dbReference type="Proteomes" id="UP000028534">
    <property type="component" value="Unassembled WGS sequence"/>
</dbReference>
<dbReference type="Pfam" id="PF13930">
    <property type="entry name" value="Endonuclea_NS_2"/>
    <property type="match status" value="1"/>
</dbReference>
<reference evidence="3 4" key="1">
    <citation type="submission" date="2014-03" db="EMBL/GenBank/DDBJ databases">
        <title>Genome sequence of Sphingobium yanoikuyae B1.</title>
        <authorList>
            <person name="Gan H.M."/>
            <person name="Gan H.Y."/>
            <person name="Savka M.A."/>
        </authorList>
    </citation>
    <scope>NUCLEOTIDE SEQUENCE [LARGE SCALE GENOMIC DNA]</scope>
    <source>
        <strain evidence="3 4">B1</strain>
    </source>
</reference>
<accession>A0A084ENV5</accession>
<dbReference type="EMBL" id="JGVR01000008">
    <property type="protein sequence ID" value="KEZ19647.1"/>
    <property type="molecule type" value="Genomic_DNA"/>
</dbReference>
<dbReference type="Pfam" id="PF01476">
    <property type="entry name" value="LysM"/>
    <property type="match status" value="1"/>
</dbReference>
<organism evidence="3 4">
    <name type="scientific">Sphingobium yanoikuyae</name>
    <name type="common">Sphingomonas yanoikuyae</name>
    <dbReference type="NCBI Taxonomy" id="13690"/>
    <lineage>
        <taxon>Bacteria</taxon>
        <taxon>Pseudomonadati</taxon>
        <taxon>Pseudomonadota</taxon>
        <taxon>Alphaproteobacteria</taxon>
        <taxon>Sphingomonadales</taxon>
        <taxon>Sphingomonadaceae</taxon>
        <taxon>Sphingobium</taxon>
    </lineage>
</organism>
<protein>
    <submittedName>
        <fullName evidence="3">LysM domain-containing protein</fullName>
    </submittedName>
</protein>
<name>A0A084ENV5_SPHYA</name>
<evidence type="ECO:0000256" key="1">
    <source>
        <dbReference type="SAM" id="MobiDB-lite"/>
    </source>
</evidence>
<evidence type="ECO:0000313" key="4">
    <source>
        <dbReference type="Proteomes" id="UP000028534"/>
    </source>
</evidence>
<dbReference type="AlphaFoldDB" id="A0A084ENV5"/>
<dbReference type="CDD" id="cd00118">
    <property type="entry name" value="LysM"/>
    <property type="match status" value="1"/>
</dbReference>
<dbReference type="Gene3D" id="3.10.350.10">
    <property type="entry name" value="LysM domain"/>
    <property type="match status" value="1"/>
</dbReference>
<evidence type="ECO:0000313" key="3">
    <source>
        <dbReference type="EMBL" id="KEZ19647.1"/>
    </source>
</evidence>
<gene>
    <name evidence="3" type="ORF">CP98_01752</name>
</gene>
<dbReference type="SMART" id="SM00257">
    <property type="entry name" value="LysM"/>
    <property type="match status" value="1"/>
</dbReference>
<proteinExistence type="predicted"/>
<feature type="compositionally biased region" description="Basic and acidic residues" evidence="1">
    <location>
        <begin position="240"/>
        <end position="249"/>
    </location>
</feature>
<dbReference type="PROSITE" id="PS51782">
    <property type="entry name" value="LYSM"/>
    <property type="match status" value="1"/>
</dbReference>
<evidence type="ECO:0000259" key="2">
    <source>
        <dbReference type="PROSITE" id="PS51782"/>
    </source>
</evidence>
<dbReference type="InterPro" id="IPR044927">
    <property type="entry name" value="Endonuclea_NS_2"/>
</dbReference>
<dbReference type="PATRIC" id="fig|13690.10.peg.1806"/>
<dbReference type="InterPro" id="IPR036779">
    <property type="entry name" value="LysM_dom_sf"/>
</dbReference>
<dbReference type="InterPro" id="IPR018392">
    <property type="entry name" value="LysM"/>
</dbReference>
<sequence>MTEGESIRSNRETAFSLYLRTGRRIGPDAIEVKFNPWHDDENGRFTFRGQGRYFGATGGNANAPSSRPGGTGVARPSSPSATRGNGAPDRDRFRADHPANHSLYMVKQGDTLSHIAAQRQGLTAADLAWLNNMPLDQPLQIGQRLKLPHQAYLDAGRAAKNKFVALAHYMDTHGGDLPPDPADPQSLESQLLNSNWQREVRNGYAFDIDVIARPREIIAELTDGPIAKRSRQAQAQAGQPDRRPGDDGGHFIAARFNGPGDSFNHFAQDRNFNRGAYRAMEDGWAKALRAEKRVIVDIVPLYEGTSKRPYHLTVTWYVDGRKRVREFANEAKGEVNGIR</sequence>
<dbReference type="RefSeq" id="WP_037518865.1">
    <property type="nucleotide sequence ID" value="NZ_JGVR01000008.1"/>
</dbReference>
<feature type="domain" description="LysM" evidence="2">
    <location>
        <begin position="102"/>
        <end position="147"/>
    </location>
</feature>
<feature type="region of interest" description="Disordered" evidence="1">
    <location>
        <begin position="49"/>
        <end position="95"/>
    </location>
</feature>
<dbReference type="SUPFAM" id="SSF54106">
    <property type="entry name" value="LysM domain"/>
    <property type="match status" value="1"/>
</dbReference>
<comment type="caution">
    <text evidence="3">The sequence shown here is derived from an EMBL/GenBank/DDBJ whole genome shotgun (WGS) entry which is preliminary data.</text>
</comment>